<dbReference type="InterPro" id="IPR042175">
    <property type="entry name" value="Cell/Rod_MreC_2"/>
</dbReference>
<evidence type="ECO:0000256" key="4">
    <source>
        <dbReference type="ARBA" id="ARBA00032089"/>
    </source>
</evidence>
<dbReference type="Gene3D" id="2.40.10.340">
    <property type="entry name" value="Rod shape-determining protein MreC, domain 1"/>
    <property type="match status" value="1"/>
</dbReference>
<keyword evidence="7" id="KW-1185">Reference proteome</keyword>
<evidence type="ECO:0000256" key="1">
    <source>
        <dbReference type="ARBA" id="ARBA00009369"/>
    </source>
</evidence>
<dbReference type="PANTHER" id="PTHR34138:SF1">
    <property type="entry name" value="CELL SHAPE-DETERMINING PROTEIN MREC"/>
    <property type="match status" value="1"/>
</dbReference>
<dbReference type="Proteomes" id="UP000243197">
    <property type="component" value="Chromosome"/>
</dbReference>
<dbReference type="InterPro" id="IPR042177">
    <property type="entry name" value="Cell/Rod_1"/>
</dbReference>
<dbReference type="PANTHER" id="PTHR34138">
    <property type="entry name" value="CELL SHAPE-DETERMINING PROTEIN MREC"/>
    <property type="match status" value="1"/>
</dbReference>
<dbReference type="InterPro" id="IPR055342">
    <property type="entry name" value="MreC_beta-barrel_core"/>
</dbReference>
<keyword evidence="3" id="KW-0133">Cell shape</keyword>
<comment type="similarity">
    <text evidence="1">Belongs to the MreC family.</text>
</comment>
<evidence type="ECO:0000313" key="6">
    <source>
        <dbReference type="EMBL" id="BAV94020.1"/>
    </source>
</evidence>
<dbReference type="Pfam" id="PF04085">
    <property type="entry name" value="MreC"/>
    <property type="match status" value="1"/>
</dbReference>
<evidence type="ECO:0000256" key="2">
    <source>
        <dbReference type="ARBA" id="ARBA00013855"/>
    </source>
</evidence>
<dbReference type="InterPro" id="IPR007221">
    <property type="entry name" value="MreC"/>
</dbReference>
<name>A0A1J1E1W2_9FLAO</name>
<proteinExistence type="inferred from homology"/>
<dbReference type="Gene3D" id="2.40.10.350">
    <property type="entry name" value="Rod shape-determining protein MreC, domain 2"/>
    <property type="match status" value="1"/>
</dbReference>
<evidence type="ECO:0000313" key="7">
    <source>
        <dbReference type="Proteomes" id="UP000243197"/>
    </source>
</evidence>
<dbReference type="EMBL" id="AP014564">
    <property type="protein sequence ID" value="BAV94020.1"/>
    <property type="molecule type" value="Genomic_DNA"/>
</dbReference>
<evidence type="ECO:0000259" key="5">
    <source>
        <dbReference type="Pfam" id="PF04085"/>
    </source>
</evidence>
<dbReference type="KEGG" id="ise:JBKA6_0007"/>
<dbReference type="GO" id="GO:0005886">
    <property type="term" value="C:plasma membrane"/>
    <property type="evidence" value="ECO:0007669"/>
    <property type="project" value="TreeGrafter"/>
</dbReference>
<accession>A0A1J1E1W2</accession>
<protein>
    <recommendedName>
        <fullName evidence="2">Cell shape-determining protein MreC</fullName>
    </recommendedName>
    <alternativeName>
        <fullName evidence="4">Cell shape protein MreC</fullName>
    </alternativeName>
</protein>
<dbReference type="AlphaFoldDB" id="A0A1J1E1W2"/>
<organism evidence="6 7">
    <name type="scientific">Ichthyobacterium seriolicida</name>
    <dbReference type="NCBI Taxonomy" id="242600"/>
    <lineage>
        <taxon>Bacteria</taxon>
        <taxon>Pseudomonadati</taxon>
        <taxon>Bacteroidota</taxon>
        <taxon>Flavobacteriia</taxon>
        <taxon>Flavobacteriales</taxon>
        <taxon>Ichthyobacteriaceae</taxon>
        <taxon>Ichthyobacterium</taxon>
    </lineage>
</organism>
<sequence length="135" mass="15146">MGVVTQEGVVGIINAVSKNYSRVMSILNRDIKISSGVSSNNFFGITTWNGNDYKTAQIDDIPKEASVNIGDTISTNGFSFIFPKNIPIGIIMDYSLNKKTGLYEIQISLSNDFRRIKYVYVIKNNLKEEIEKLKL</sequence>
<feature type="domain" description="Rod shape-determining protein MreC beta-barrel core" evidence="5">
    <location>
        <begin position="1"/>
        <end position="123"/>
    </location>
</feature>
<gene>
    <name evidence="6" type="ORF">JBKA6_0007</name>
</gene>
<reference evidence="6 7" key="1">
    <citation type="submission" date="2014-03" db="EMBL/GenBank/DDBJ databases">
        <title>complete genome sequence of Flavobacteriaceae bacterium JBKA-6.</title>
        <authorList>
            <person name="Takano T."/>
            <person name="Nakamura Y."/>
            <person name="Takuma S."/>
            <person name="Yasuike M."/>
            <person name="Matsuyama T."/>
            <person name="Sakai T."/>
            <person name="Fujiwara A."/>
            <person name="Kimoto K."/>
            <person name="Fukuda Y."/>
            <person name="Kondo H."/>
            <person name="Hirono I."/>
            <person name="Nakayasu C."/>
        </authorList>
    </citation>
    <scope>NUCLEOTIDE SEQUENCE [LARGE SCALE GENOMIC DNA]</scope>
    <source>
        <strain evidence="6 7">JBKA-6</strain>
    </source>
</reference>
<evidence type="ECO:0000256" key="3">
    <source>
        <dbReference type="ARBA" id="ARBA00022960"/>
    </source>
</evidence>
<dbReference type="GO" id="GO:0008360">
    <property type="term" value="P:regulation of cell shape"/>
    <property type="evidence" value="ECO:0007669"/>
    <property type="project" value="UniProtKB-KW"/>
</dbReference>